<feature type="compositionally biased region" description="Pro residues" evidence="5">
    <location>
        <begin position="15"/>
        <end position="25"/>
    </location>
</feature>
<dbReference type="CDD" id="cd12910">
    <property type="entry name" value="SPRY_SSH4_like"/>
    <property type="match status" value="1"/>
</dbReference>
<dbReference type="OrthoDB" id="25503at2759"/>
<keyword evidence="2" id="KW-0812">Transmembrane</keyword>
<name>A0A9P9F900_9HYPO</name>
<keyword evidence="4" id="KW-0472">Membrane</keyword>
<dbReference type="AlphaFoldDB" id="A0A9P9F900"/>
<comment type="caution">
    <text evidence="6">The sequence shown here is derived from an EMBL/GenBank/DDBJ whole genome shotgun (WGS) entry which is preliminary data.</text>
</comment>
<keyword evidence="7" id="KW-1185">Reference proteome</keyword>
<dbReference type="Gene3D" id="2.60.120.920">
    <property type="match status" value="1"/>
</dbReference>
<feature type="compositionally biased region" description="Polar residues" evidence="5">
    <location>
        <begin position="33"/>
        <end position="45"/>
    </location>
</feature>
<dbReference type="InterPro" id="IPR050618">
    <property type="entry name" value="Ubq-SigPath_Reg"/>
</dbReference>
<gene>
    <name evidence="6" type="ORF">EDB81DRAFT_786784</name>
</gene>
<evidence type="ECO:0000313" key="7">
    <source>
        <dbReference type="Proteomes" id="UP000738349"/>
    </source>
</evidence>
<evidence type="ECO:0008006" key="8">
    <source>
        <dbReference type="Google" id="ProtNLM"/>
    </source>
</evidence>
<feature type="region of interest" description="Disordered" evidence="5">
    <location>
        <begin position="1"/>
        <end position="293"/>
    </location>
</feature>
<sequence length="530" mass="57477">MCFGSKDERDDEPAPRPAQRPPSPKSHPLGDVKNSSPVLQNTSRRSSGGPSYAPPEGPPPERRTAEYAPPPGPPPGQSSQQQQFAPPSGPPPGQSQQHQQEYAPPTGPPPRQVSPQEYAPPTGPPPTQTPQQDYSSPLGPPPAQRSHQEYAPPSGPPPRQSSPQEYAPPSGPPPSQTPQQEYSSPLGPPPAQRSHQEYAPPTGPPPGFSSQQTYAPPSGPPPDHSSQQDYAPPLGPPPASNDWIQPPPGPPPSAAKQPQHDWEVAVPDTSLFPPPPALFSGFDKSPTSNASEEEAIAGEDWCAQYPLTPPIVLDQVANKALEAGNVRLIQPAGFNGKLEWLSPGRWEGETARNSPDRCIIGYPPLYSVTQHDPLRFGQPKTIYYEVKLRANSPNVFIGLGFTALPYPSFRMPGWHRGSLAIHGDDGHKYINDRWGGQSFTDEFRRGDTYGIGMTLRAIGQAKPQVDIFFTHNGTMTGGWELHEETDSEQDMPLTGLEGLHDLSCAIGTYDAVSFEVIFDSTKWLYNPYRV</sequence>
<evidence type="ECO:0000256" key="2">
    <source>
        <dbReference type="ARBA" id="ARBA00022692"/>
    </source>
</evidence>
<protein>
    <recommendedName>
        <fullName evidence="8">SPRY domain-containing protein</fullName>
    </recommendedName>
</protein>
<proteinExistence type="predicted"/>
<accession>A0A9P9F900</accession>
<reference evidence="6" key="1">
    <citation type="journal article" date="2021" name="Nat. Commun.">
        <title>Genetic determinants of endophytism in the Arabidopsis root mycobiome.</title>
        <authorList>
            <person name="Mesny F."/>
            <person name="Miyauchi S."/>
            <person name="Thiergart T."/>
            <person name="Pickel B."/>
            <person name="Atanasova L."/>
            <person name="Karlsson M."/>
            <person name="Huettel B."/>
            <person name="Barry K.W."/>
            <person name="Haridas S."/>
            <person name="Chen C."/>
            <person name="Bauer D."/>
            <person name="Andreopoulos W."/>
            <person name="Pangilinan J."/>
            <person name="LaButti K."/>
            <person name="Riley R."/>
            <person name="Lipzen A."/>
            <person name="Clum A."/>
            <person name="Drula E."/>
            <person name="Henrissat B."/>
            <person name="Kohler A."/>
            <person name="Grigoriev I.V."/>
            <person name="Martin F.M."/>
            <person name="Hacquard S."/>
        </authorList>
    </citation>
    <scope>NUCLEOTIDE SEQUENCE</scope>
    <source>
        <strain evidence="6">MPI-CAGE-AT-0147</strain>
    </source>
</reference>
<dbReference type="GO" id="GO:0016020">
    <property type="term" value="C:membrane"/>
    <property type="evidence" value="ECO:0007669"/>
    <property type="project" value="UniProtKB-SubCell"/>
</dbReference>
<dbReference type="PANTHER" id="PTHR12864">
    <property type="entry name" value="RAN BINDING PROTEIN 9-RELATED"/>
    <property type="match status" value="1"/>
</dbReference>
<evidence type="ECO:0000256" key="4">
    <source>
        <dbReference type="ARBA" id="ARBA00023136"/>
    </source>
</evidence>
<dbReference type="EMBL" id="JAGMUV010000005">
    <property type="protein sequence ID" value="KAH7156354.1"/>
    <property type="molecule type" value="Genomic_DNA"/>
</dbReference>
<dbReference type="InterPro" id="IPR043136">
    <property type="entry name" value="B30.2/SPRY_sf"/>
</dbReference>
<evidence type="ECO:0000256" key="1">
    <source>
        <dbReference type="ARBA" id="ARBA00004370"/>
    </source>
</evidence>
<feature type="compositionally biased region" description="Pro residues" evidence="5">
    <location>
        <begin position="233"/>
        <end position="253"/>
    </location>
</feature>
<comment type="subcellular location">
    <subcellularLocation>
        <location evidence="1">Membrane</location>
    </subcellularLocation>
</comment>
<evidence type="ECO:0000256" key="5">
    <source>
        <dbReference type="SAM" id="MobiDB-lite"/>
    </source>
</evidence>
<dbReference type="InterPro" id="IPR035780">
    <property type="entry name" value="SPRY_Ssh4-like"/>
</dbReference>
<evidence type="ECO:0000256" key="3">
    <source>
        <dbReference type="ARBA" id="ARBA00022989"/>
    </source>
</evidence>
<feature type="compositionally biased region" description="Basic and acidic residues" evidence="5">
    <location>
        <begin position="1"/>
        <end position="14"/>
    </location>
</feature>
<evidence type="ECO:0000313" key="6">
    <source>
        <dbReference type="EMBL" id="KAH7156354.1"/>
    </source>
</evidence>
<dbReference type="Proteomes" id="UP000738349">
    <property type="component" value="Unassembled WGS sequence"/>
</dbReference>
<keyword evidence="3" id="KW-1133">Transmembrane helix</keyword>
<organism evidence="6 7">
    <name type="scientific">Dactylonectria macrodidyma</name>
    <dbReference type="NCBI Taxonomy" id="307937"/>
    <lineage>
        <taxon>Eukaryota</taxon>
        <taxon>Fungi</taxon>
        <taxon>Dikarya</taxon>
        <taxon>Ascomycota</taxon>
        <taxon>Pezizomycotina</taxon>
        <taxon>Sordariomycetes</taxon>
        <taxon>Hypocreomycetidae</taxon>
        <taxon>Hypocreales</taxon>
        <taxon>Nectriaceae</taxon>
        <taxon>Dactylonectria</taxon>
    </lineage>
</organism>
<feature type="compositionally biased region" description="Low complexity" evidence="5">
    <location>
        <begin position="77"/>
        <end position="86"/>
    </location>
</feature>